<reference evidence="2 3" key="1">
    <citation type="submission" date="2013-05" db="EMBL/GenBank/DDBJ databases">
        <title>The Genome Sequence of Corynebacterium pyruviciproducens 1773O (ATCC BAA-1742).</title>
        <authorList>
            <consortium name="The Broad Institute Genomics Platform"/>
            <person name="Earl A."/>
            <person name="Ward D."/>
            <person name="Feldgarden M."/>
            <person name="Gevers D."/>
            <person name="Tong J."/>
            <person name="Walker B."/>
            <person name="Young S."/>
            <person name="Zeng Q."/>
            <person name="Gargeya S."/>
            <person name="Fitzgerald M."/>
            <person name="Haas B."/>
            <person name="Abouelleil A."/>
            <person name="Allen A.W."/>
            <person name="Alvarado L."/>
            <person name="Arachchi H.M."/>
            <person name="Berlin A.M."/>
            <person name="Chapman S.B."/>
            <person name="Gainer-Dewar J."/>
            <person name="Goldberg J."/>
            <person name="Griggs A."/>
            <person name="Gujja S."/>
            <person name="Hansen M."/>
            <person name="Howarth C."/>
            <person name="Imamovic A."/>
            <person name="Ireland A."/>
            <person name="Larimer J."/>
            <person name="McCowan C."/>
            <person name="Murphy C."/>
            <person name="Pearson M."/>
            <person name="Poon T.W."/>
            <person name="Priest M."/>
            <person name="Roberts A."/>
            <person name="Saif S."/>
            <person name="Shea T."/>
            <person name="Sisk P."/>
            <person name="Sykes S."/>
            <person name="Wortman J."/>
            <person name="Nusbaum C."/>
            <person name="Birren B."/>
        </authorList>
    </citation>
    <scope>NUCLEOTIDE SEQUENCE [LARGE SCALE GENOMIC DNA]</scope>
    <source>
        <strain evidence="2 3">ATCC BAA-1742</strain>
    </source>
</reference>
<evidence type="ECO:0000256" key="1">
    <source>
        <dbReference type="PROSITE-ProRule" id="PRU00023"/>
    </source>
</evidence>
<evidence type="ECO:0000313" key="3">
    <source>
        <dbReference type="Proteomes" id="UP000014408"/>
    </source>
</evidence>
<dbReference type="SMART" id="SM00248">
    <property type="entry name" value="ANK"/>
    <property type="match status" value="2"/>
</dbReference>
<protein>
    <submittedName>
        <fullName evidence="2">Uncharacterized protein</fullName>
    </submittedName>
</protein>
<dbReference type="STRING" id="1125779.HMPREF1219_00759"/>
<keyword evidence="1" id="KW-0040">ANK repeat</keyword>
<dbReference type="PATRIC" id="fig|1125779.3.peg.742"/>
<keyword evidence="3" id="KW-1185">Reference proteome</keyword>
<dbReference type="AlphaFoldDB" id="S2Z7T0"/>
<proteinExistence type="predicted"/>
<dbReference type="PROSITE" id="PS50297">
    <property type="entry name" value="ANK_REP_REGION"/>
    <property type="match status" value="1"/>
</dbReference>
<gene>
    <name evidence="2" type="ORF">HMPREF1219_00759</name>
</gene>
<evidence type="ECO:0000313" key="2">
    <source>
        <dbReference type="EMBL" id="EPD70320.1"/>
    </source>
</evidence>
<feature type="repeat" description="ANK" evidence="1">
    <location>
        <begin position="61"/>
        <end position="93"/>
    </location>
</feature>
<dbReference type="PROSITE" id="PS50088">
    <property type="entry name" value="ANK_REPEAT"/>
    <property type="match status" value="1"/>
</dbReference>
<dbReference type="Proteomes" id="UP000014408">
    <property type="component" value="Unassembled WGS sequence"/>
</dbReference>
<dbReference type="eggNOG" id="COG0666">
    <property type="taxonomic scope" value="Bacteria"/>
</dbReference>
<dbReference type="Pfam" id="PF12796">
    <property type="entry name" value="Ank_2"/>
    <property type="match status" value="1"/>
</dbReference>
<sequence length="142" mass="15089">MTDSQPTHPDKPNNDAPAMDQETAEFAGKIFNLARSGTPADAQLLIQYIEAGVPVDLTNEDGNTLLMLAAYSGNTDAVRGLIRLGADVNKLNLRNQSIIAGALFKGEDEIVHMLRNAGASLTIGHPTAIDTARMFGKSDLLA</sequence>
<dbReference type="PANTHER" id="PTHR24183:SF1">
    <property type="entry name" value="FIBRONECTIN TYPE 3 AND ANKYRIN REPEAT DOMAINS PROTEIN 1"/>
    <property type="match status" value="1"/>
</dbReference>
<name>S2Z7T0_9CORY</name>
<organism evidence="2 3">
    <name type="scientific">Corynebacterium pyruviciproducens ATCC BAA-1742</name>
    <dbReference type="NCBI Taxonomy" id="1125779"/>
    <lineage>
        <taxon>Bacteria</taxon>
        <taxon>Bacillati</taxon>
        <taxon>Actinomycetota</taxon>
        <taxon>Actinomycetes</taxon>
        <taxon>Mycobacteriales</taxon>
        <taxon>Corynebacteriaceae</taxon>
        <taxon>Corynebacterium</taxon>
    </lineage>
</organism>
<dbReference type="EMBL" id="ATBY01000009">
    <property type="protein sequence ID" value="EPD70320.1"/>
    <property type="molecule type" value="Genomic_DNA"/>
</dbReference>
<dbReference type="InterPro" id="IPR002110">
    <property type="entry name" value="Ankyrin_rpt"/>
</dbReference>
<dbReference type="InterPro" id="IPR036770">
    <property type="entry name" value="Ankyrin_rpt-contain_sf"/>
</dbReference>
<dbReference type="Gene3D" id="1.25.40.20">
    <property type="entry name" value="Ankyrin repeat-containing domain"/>
    <property type="match status" value="1"/>
</dbReference>
<dbReference type="PANTHER" id="PTHR24183">
    <property type="entry name" value="FIBRONECTIN TYPE 3 AND ANKYRIN REPEAT DOMAINS PROTEIN 1"/>
    <property type="match status" value="1"/>
</dbReference>
<dbReference type="SUPFAM" id="SSF48403">
    <property type="entry name" value="Ankyrin repeat"/>
    <property type="match status" value="1"/>
</dbReference>
<comment type="caution">
    <text evidence="2">The sequence shown here is derived from an EMBL/GenBank/DDBJ whole genome shotgun (WGS) entry which is preliminary data.</text>
</comment>
<accession>S2Z7T0</accession>
<dbReference type="HOGENOM" id="CLU_000134_34_2_11"/>